<protein>
    <recommendedName>
        <fullName evidence="3">asparagine synthase (glutamine-hydrolyzing)</fullName>
        <ecNumber evidence="3">6.3.5.4</ecNumber>
    </recommendedName>
</protein>
<accession>A0A4R2NSU7</accession>
<evidence type="ECO:0000259" key="12">
    <source>
        <dbReference type="PROSITE" id="PS51278"/>
    </source>
</evidence>
<dbReference type="SUPFAM" id="SSF52402">
    <property type="entry name" value="Adenine nucleotide alpha hydrolases-like"/>
    <property type="match status" value="1"/>
</dbReference>
<feature type="domain" description="Glutamine amidotransferase type-2" evidence="12">
    <location>
        <begin position="3"/>
        <end position="217"/>
    </location>
</feature>
<keyword evidence="6 9" id="KW-0061">Asparagine biosynthesis</keyword>
<dbReference type="InterPro" id="IPR017932">
    <property type="entry name" value="GATase_2_dom"/>
</dbReference>
<reference evidence="13 14" key="1">
    <citation type="submission" date="2019-03" db="EMBL/GenBank/DDBJ databases">
        <title>Genomic Encyclopedia of Type Strains, Phase IV (KMG-IV): sequencing the most valuable type-strain genomes for metagenomic binning, comparative biology and taxonomic classification.</title>
        <authorList>
            <person name="Goeker M."/>
        </authorList>
    </citation>
    <scope>NUCLEOTIDE SEQUENCE [LARGE SCALE GENOMIC DNA]</scope>
    <source>
        <strain evidence="13 14">DSM 19377</strain>
    </source>
</reference>
<feature type="active site" description="For GATase activity" evidence="9">
    <location>
        <position position="3"/>
    </location>
</feature>
<keyword evidence="5 10" id="KW-0067">ATP-binding</keyword>
<name>A0A4R2NSU7_9BACL</name>
<dbReference type="PIRSF" id="PIRSF001589">
    <property type="entry name" value="Asn_synthetase_glu-h"/>
    <property type="match status" value="1"/>
</dbReference>
<keyword evidence="14" id="KW-1185">Reference proteome</keyword>
<evidence type="ECO:0000256" key="2">
    <source>
        <dbReference type="ARBA" id="ARBA00005752"/>
    </source>
</evidence>
<evidence type="ECO:0000256" key="4">
    <source>
        <dbReference type="ARBA" id="ARBA00022741"/>
    </source>
</evidence>
<evidence type="ECO:0000256" key="3">
    <source>
        <dbReference type="ARBA" id="ARBA00012737"/>
    </source>
</evidence>
<dbReference type="AlphaFoldDB" id="A0A4R2NSU7"/>
<feature type="binding site" evidence="10">
    <location>
        <position position="103"/>
    </location>
    <ligand>
        <name>L-glutamine</name>
        <dbReference type="ChEBI" id="CHEBI:58359"/>
    </ligand>
</feature>
<dbReference type="PANTHER" id="PTHR43284">
    <property type="entry name" value="ASPARAGINE SYNTHETASE (GLUTAMINE-HYDROLYZING)"/>
    <property type="match status" value="1"/>
</dbReference>
<sequence>MMCGIAGWIDFTRNLTQEQAILKDMANTIEHRGPDAEGYWLNDHAALAHRRLIVIDPEGGTQPMTCREGGELYTLTYNGEIYNYKELKRKLEAKGHRFQTTSDTEVLLHAYIEWKEACVEHLNGIFAFGIWDDQRRQFFMARDHLGVKPLFFAQREQSMIFGSEIKAILTHPMVDAEVDKDGLAEIFALGPMRTPGVGVFRGINELRAGHYMVVKKSGVCIKPYWQLKSKPFEDTVHSSTEKVRELLLDTTHRQLLSDMPLVTMLSGGLDSSALTAIAGDIFQKEGRTLHSYSLDFVDSEKHFEQDLMHVDRDTPYIYKVAESVGTEHHEMVLGAGEQVDHLLKQMYARDLPGLGEMETSLYLLFREMTKDATVALSGESADEVFGGYPWFYKEEFLNADTFPWMIQAKGRSGILNKEAFDHIRPEAYVKRRYNEAISEVPELAGESNIDAKRRQMQYLNLTRFLPFMLDRKDRMSMAVGFEVRVPFCDYRIVDYLWNVPWEVKSVDGMEKGLLRRALDGLLIDDVRTRKKSAYPFNQNPAYLKGVSDWMKNILNDTNAPVFGLIDKAMISKIAEGRGEMKPQLAARMFDYLIQVNEWLKTYQIKLV</sequence>
<dbReference type="InterPro" id="IPR006426">
    <property type="entry name" value="Asn_synth_AEB"/>
</dbReference>
<evidence type="ECO:0000313" key="14">
    <source>
        <dbReference type="Proteomes" id="UP000295416"/>
    </source>
</evidence>
<dbReference type="InterPro" id="IPR029055">
    <property type="entry name" value="Ntn_hydrolases_N"/>
</dbReference>
<dbReference type="NCBIfam" id="TIGR01536">
    <property type="entry name" value="asn_synth_AEB"/>
    <property type="match status" value="1"/>
</dbReference>
<dbReference type="InterPro" id="IPR001962">
    <property type="entry name" value="Asn_synthase"/>
</dbReference>
<evidence type="ECO:0000256" key="7">
    <source>
        <dbReference type="ARBA" id="ARBA00022962"/>
    </source>
</evidence>
<keyword evidence="7 9" id="KW-0315">Glutamine amidotransferase</keyword>
<comment type="pathway">
    <text evidence="1">Amino-acid biosynthesis; L-asparagine biosynthesis; L-asparagine from L-aspartate (L-Gln route): step 1/1.</text>
</comment>
<dbReference type="Proteomes" id="UP000295416">
    <property type="component" value="Unassembled WGS sequence"/>
</dbReference>
<comment type="similarity">
    <text evidence="2">Belongs to the asparagine synthetase family.</text>
</comment>
<dbReference type="GO" id="GO:0004066">
    <property type="term" value="F:asparagine synthase (glutamine-hydrolyzing) activity"/>
    <property type="evidence" value="ECO:0007669"/>
    <property type="project" value="UniProtKB-EC"/>
</dbReference>
<dbReference type="InterPro" id="IPR014729">
    <property type="entry name" value="Rossmann-like_a/b/a_fold"/>
</dbReference>
<feature type="binding site" evidence="10">
    <location>
        <begin position="377"/>
        <end position="378"/>
    </location>
    <ligand>
        <name>ATP</name>
        <dbReference type="ChEBI" id="CHEBI:30616"/>
    </ligand>
</feature>
<proteinExistence type="inferred from homology"/>
<comment type="caution">
    <text evidence="13">The sequence shown here is derived from an EMBL/GenBank/DDBJ whole genome shotgun (WGS) entry which is preliminary data.</text>
</comment>
<evidence type="ECO:0000256" key="10">
    <source>
        <dbReference type="PIRSR" id="PIRSR001589-2"/>
    </source>
</evidence>
<dbReference type="Gene3D" id="3.40.50.620">
    <property type="entry name" value="HUPs"/>
    <property type="match status" value="1"/>
</dbReference>
<dbReference type="PROSITE" id="PS51278">
    <property type="entry name" value="GATASE_TYPE_2"/>
    <property type="match status" value="1"/>
</dbReference>
<dbReference type="SUPFAM" id="SSF56235">
    <property type="entry name" value="N-terminal nucleophile aminohydrolases (Ntn hydrolases)"/>
    <property type="match status" value="1"/>
</dbReference>
<evidence type="ECO:0000256" key="8">
    <source>
        <dbReference type="ARBA" id="ARBA00048741"/>
    </source>
</evidence>
<feature type="site" description="Important for beta-aspartyl-AMP intermediate formation" evidence="11">
    <location>
        <position position="379"/>
    </location>
</feature>
<dbReference type="CDD" id="cd00712">
    <property type="entry name" value="AsnB"/>
    <property type="match status" value="1"/>
</dbReference>
<evidence type="ECO:0000256" key="5">
    <source>
        <dbReference type="ARBA" id="ARBA00022840"/>
    </source>
</evidence>
<dbReference type="GO" id="GO:0005524">
    <property type="term" value="F:ATP binding"/>
    <property type="evidence" value="ECO:0007669"/>
    <property type="project" value="UniProtKB-KW"/>
</dbReference>
<keyword evidence="9" id="KW-0028">Amino-acid biosynthesis</keyword>
<dbReference type="Pfam" id="PF13537">
    <property type="entry name" value="GATase_7"/>
    <property type="match status" value="1"/>
</dbReference>
<evidence type="ECO:0000256" key="1">
    <source>
        <dbReference type="ARBA" id="ARBA00005187"/>
    </source>
</evidence>
<keyword evidence="4 10" id="KW-0547">Nucleotide-binding</keyword>
<dbReference type="Gene3D" id="3.60.20.10">
    <property type="entry name" value="Glutamine Phosphoribosylpyrophosphate, subunit 1, domain 1"/>
    <property type="match status" value="1"/>
</dbReference>
<dbReference type="GO" id="GO:0006529">
    <property type="term" value="P:asparagine biosynthetic process"/>
    <property type="evidence" value="ECO:0007669"/>
    <property type="project" value="UniProtKB-KW"/>
</dbReference>
<evidence type="ECO:0000256" key="11">
    <source>
        <dbReference type="PIRSR" id="PIRSR001589-3"/>
    </source>
</evidence>
<dbReference type="CDD" id="cd01991">
    <property type="entry name" value="Asn_synthase_B_C"/>
    <property type="match status" value="1"/>
</dbReference>
<comment type="catalytic activity">
    <reaction evidence="8">
        <text>L-aspartate + L-glutamine + ATP + H2O = L-asparagine + L-glutamate + AMP + diphosphate + H(+)</text>
        <dbReference type="Rhea" id="RHEA:12228"/>
        <dbReference type="ChEBI" id="CHEBI:15377"/>
        <dbReference type="ChEBI" id="CHEBI:15378"/>
        <dbReference type="ChEBI" id="CHEBI:29985"/>
        <dbReference type="ChEBI" id="CHEBI:29991"/>
        <dbReference type="ChEBI" id="CHEBI:30616"/>
        <dbReference type="ChEBI" id="CHEBI:33019"/>
        <dbReference type="ChEBI" id="CHEBI:58048"/>
        <dbReference type="ChEBI" id="CHEBI:58359"/>
        <dbReference type="ChEBI" id="CHEBI:456215"/>
        <dbReference type="EC" id="6.3.5.4"/>
    </reaction>
</comment>
<gene>
    <name evidence="13" type="ORF">EV207_12334</name>
</gene>
<evidence type="ECO:0000313" key="13">
    <source>
        <dbReference type="EMBL" id="TCP24862.1"/>
    </source>
</evidence>
<dbReference type="EC" id="6.3.5.4" evidence="3"/>
<evidence type="ECO:0000256" key="9">
    <source>
        <dbReference type="PIRSR" id="PIRSR001589-1"/>
    </source>
</evidence>
<evidence type="ECO:0000256" key="6">
    <source>
        <dbReference type="ARBA" id="ARBA00022888"/>
    </source>
</evidence>
<dbReference type="PANTHER" id="PTHR43284:SF1">
    <property type="entry name" value="ASPARAGINE SYNTHETASE"/>
    <property type="match status" value="1"/>
</dbReference>
<organism evidence="13 14">
    <name type="scientific">Scopulibacillus darangshiensis</name>
    <dbReference type="NCBI Taxonomy" id="442528"/>
    <lineage>
        <taxon>Bacteria</taxon>
        <taxon>Bacillati</taxon>
        <taxon>Bacillota</taxon>
        <taxon>Bacilli</taxon>
        <taxon>Bacillales</taxon>
        <taxon>Sporolactobacillaceae</taxon>
        <taxon>Scopulibacillus</taxon>
    </lineage>
</organism>
<dbReference type="Pfam" id="PF00733">
    <property type="entry name" value="Asn_synthase"/>
    <property type="match status" value="1"/>
</dbReference>
<dbReference type="EMBL" id="SLXK01000023">
    <property type="protein sequence ID" value="TCP24862.1"/>
    <property type="molecule type" value="Genomic_DNA"/>
</dbReference>
<dbReference type="InterPro" id="IPR051786">
    <property type="entry name" value="ASN_synthetase/amidase"/>
</dbReference>
<dbReference type="InterPro" id="IPR033738">
    <property type="entry name" value="AsnB_N"/>
</dbReference>